<dbReference type="Gene3D" id="3.40.50.720">
    <property type="entry name" value="NAD(P)-binding Rossmann-like Domain"/>
    <property type="match status" value="1"/>
</dbReference>
<dbReference type="RefSeq" id="WP_380605505.1">
    <property type="nucleotide sequence ID" value="NZ_JBHSDU010000015.1"/>
</dbReference>
<sequence>MAKVFITGSSQGLGLMTGQLLADQGHSVVLHARNETRAKEAKAPQATQWVIGDVSTLEAMRSVAEQANRFGPFDAVIHNVGIGYREPGRVETVDGLSQLWAINVLAPYVLTALISKPKRLVYLSSGMHLGATSSLDNIQWSKRRWDGSQAYADTKLHDVLLTFAVARHWPDVLTNAVSPGWVQTRMGGPGANDDLDQGHRTQAWLAVSDDKDARTTGGFFYHKQPGRVNPVARDVALQDRLIDYCREVSGVTLP</sequence>
<keyword evidence="4" id="KW-1185">Reference proteome</keyword>
<reference evidence="4" key="1">
    <citation type="journal article" date="2019" name="Int. J. Syst. Evol. Microbiol.">
        <title>The Global Catalogue of Microorganisms (GCM) 10K type strain sequencing project: providing services to taxonomists for standard genome sequencing and annotation.</title>
        <authorList>
            <consortium name="The Broad Institute Genomics Platform"/>
            <consortium name="The Broad Institute Genome Sequencing Center for Infectious Disease"/>
            <person name="Wu L."/>
            <person name="Ma J."/>
        </authorList>
    </citation>
    <scope>NUCLEOTIDE SEQUENCE [LARGE SCALE GENOMIC DNA]</scope>
    <source>
        <strain evidence="4">CGMCC 1.10759</strain>
    </source>
</reference>
<dbReference type="SUPFAM" id="SSF51735">
    <property type="entry name" value="NAD(P)-binding Rossmann-fold domains"/>
    <property type="match status" value="1"/>
</dbReference>
<accession>A0ABV8T5Z6</accession>
<organism evidence="3 4">
    <name type="scientific">Steroidobacter flavus</name>
    <dbReference type="NCBI Taxonomy" id="1842136"/>
    <lineage>
        <taxon>Bacteria</taxon>
        <taxon>Pseudomonadati</taxon>
        <taxon>Pseudomonadota</taxon>
        <taxon>Gammaproteobacteria</taxon>
        <taxon>Steroidobacterales</taxon>
        <taxon>Steroidobacteraceae</taxon>
        <taxon>Steroidobacter</taxon>
    </lineage>
</organism>
<proteinExistence type="inferred from homology"/>
<dbReference type="Pfam" id="PF00106">
    <property type="entry name" value="adh_short"/>
    <property type="match status" value="1"/>
</dbReference>
<dbReference type="PANTHER" id="PTHR24320:SF274">
    <property type="entry name" value="CHAIN DEHYDROGENASE, PUTATIVE (AFU_ORTHOLOGUE AFUA_4G00440)-RELATED"/>
    <property type="match status" value="1"/>
</dbReference>
<evidence type="ECO:0000256" key="1">
    <source>
        <dbReference type="ARBA" id="ARBA00006484"/>
    </source>
</evidence>
<evidence type="ECO:0000256" key="2">
    <source>
        <dbReference type="ARBA" id="ARBA00023002"/>
    </source>
</evidence>
<gene>
    <name evidence="3" type="ORF">ACFPN2_35260</name>
</gene>
<protein>
    <submittedName>
        <fullName evidence="3">SDR family NAD(P)-dependent oxidoreductase</fullName>
    </submittedName>
</protein>
<comment type="similarity">
    <text evidence="1">Belongs to the short-chain dehydrogenases/reductases (SDR) family.</text>
</comment>
<dbReference type="EMBL" id="JBHSDU010000015">
    <property type="protein sequence ID" value="MFC4314378.1"/>
    <property type="molecule type" value="Genomic_DNA"/>
</dbReference>
<dbReference type="InterPro" id="IPR002347">
    <property type="entry name" value="SDR_fam"/>
</dbReference>
<evidence type="ECO:0000313" key="3">
    <source>
        <dbReference type="EMBL" id="MFC4314378.1"/>
    </source>
</evidence>
<evidence type="ECO:0000313" key="4">
    <source>
        <dbReference type="Proteomes" id="UP001595904"/>
    </source>
</evidence>
<dbReference type="PRINTS" id="PR00081">
    <property type="entry name" value="GDHRDH"/>
</dbReference>
<keyword evidence="2" id="KW-0560">Oxidoreductase</keyword>
<dbReference type="InterPro" id="IPR036291">
    <property type="entry name" value="NAD(P)-bd_dom_sf"/>
</dbReference>
<dbReference type="PANTHER" id="PTHR24320">
    <property type="entry name" value="RETINOL DEHYDROGENASE"/>
    <property type="match status" value="1"/>
</dbReference>
<dbReference type="Proteomes" id="UP001595904">
    <property type="component" value="Unassembled WGS sequence"/>
</dbReference>
<name>A0ABV8T5Z6_9GAMM</name>
<comment type="caution">
    <text evidence="3">The sequence shown here is derived from an EMBL/GenBank/DDBJ whole genome shotgun (WGS) entry which is preliminary data.</text>
</comment>